<keyword evidence="3 4" id="KW-0175">Coiled coil</keyword>
<dbReference type="CDD" id="cd09566">
    <property type="entry name" value="SAM_liprin-beta1_2_repeat2"/>
    <property type="match status" value="1"/>
</dbReference>
<feature type="region of interest" description="Disordered" evidence="5">
    <location>
        <begin position="577"/>
        <end position="598"/>
    </location>
</feature>
<evidence type="ECO:0000256" key="1">
    <source>
        <dbReference type="ARBA" id="ARBA00007547"/>
    </source>
</evidence>
<dbReference type="InterPro" id="IPR001660">
    <property type="entry name" value="SAM"/>
</dbReference>
<feature type="domain" description="SAM" evidence="6">
    <location>
        <begin position="695"/>
        <end position="758"/>
    </location>
</feature>
<evidence type="ECO:0000256" key="3">
    <source>
        <dbReference type="ARBA" id="ARBA00023054"/>
    </source>
</evidence>
<feature type="compositionally biased region" description="Polar residues" evidence="5">
    <location>
        <begin position="344"/>
        <end position="370"/>
    </location>
</feature>
<dbReference type="InterPro" id="IPR037618">
    <property type="entry name" value="LIPB1/2_SAM_2nd"/>
</dbReference>
<reference evidence="8" key="1">
    <citation type="submission" date="2016-04" db="UniProtKB">
        <authorList>
            <consortium name="WormBaseParasite"/>
        </authorList>
    </citation>
    <scope>IDENTIFICATION</scope>
</reference>
<feature type="domain" description="SAM" evidence="6">
    <location>
        <begin position="623"/>
        <end position="687"/>
    </location>
</feature>
<feature type="coiled-coil region" evidence="4">
    <location>
        <begin position="90"/>
        <end position="174"/>
    </location>
</feature>
<dbReference type="SUPFAM" id="SSF47769">
    <property type="entry name" value="SAM/Pointed domain"/>
    <property type="match status" value="2"/>
</dbReference>
<dbReference type="STRING" id="451379.A0A158R5I1"/>
<dbReference type="WBParaSite" id="SMUV_0000689401-mRNA-1">
    <property type="protein sequence ID" value="SMUV_0000689401-mRNA-1"/>
    <property type="gene ID" value="SMUV_0000689401"/>
</dbReference>
<evidence type="ECO:0000256" key="4">
    <source>
        <dbReference type="SAM" id="Coils"/>
    </source>
</evidence>
<evidence type="ECO:0000256" key="2">
    <source>
        <dbReference type="ARBA" id="ARBA00022737"/>
    </source>
</evidence>
<protein>
    <submittedName>
        <fullName evidence="8">SAM domain-containing protein</fullName>
    </submittedName>
</protein>
<dbReference type="InterPro" id="IPR037617">
    <property type="entry name" value="LIPB1/2_SAM_1"/>
</dbReference>
<dbReference type="InterPro" id="IPR058914">
    <property type="entry name" value="LIPB1/2_CC"/>
</dbReference>
<dbReference type="Pfam" id="PF26022">
    <property type="entry name" value="CC_Liprin_beta"/>
    <property type="match status" value="1"/>
</dbReference>
<name>A0A158R5I1_9BILA</name>
<dbReference type="Gene3D" id="1.10.150.50">
    <property type="entry name" value="Transcription Factor, Ets-1"/>
    <property type="match status" value="3"/>
</dbReference>
<keyword evidence="2" id="KW-0677">Repeat</keyword>
<evidence type="ECO:0000259" key="6">
    <source>
        <dbReference type="PROSITE" id="PS50105"/>
    </source>
</evidence>
<dbReference type="AlphaFoldDB" id="A0A158R5I1"/>
<dbReference type="GO" id="GO:0048786">
    <property type="term" value="C:presynaptic active zone"/>
    <property type="evidence" value="ECO:0007669"/>
    <property type="project" value="TreeGrafter"/>
</dbReference>
<dbReference type="Proteomes" id="UP000046393">
    <property type="component" value="Unplaced"/>
</dbReference>
<sequence length="920" mass="103298">MGQEMRYWFQCQKCCVAAAKCVNALAAYPELLKFGLQQLTKAEARSLLLAFKGFSSPSPSMSTVSCPEYPELQEKLHRLAMARDSLSLQVSVLSEQVGAQKEKIRDLENMLASTKANIVGSENILTEPAENDDDSDGTGKIDLKAEVTKLKLKCAQLERDKFETEKKLRSSQSEIEHLSHCMQDFLAQRSMFSQQTTPTTAHLQNSPAATAIQHSFYSDGTQLNTDPEIKFEKLAKWLNGIALEKFLDIINIAEMFRSSISKVFVFSAAEMEQLRLAVQKLIVDNEQKNIQINSLRNALDEHCCAAGSNRLFDGGSNVQSILNDSANTSRFYNEQDDSPDPPIQSRSRSGHFSSNHSYGLMPNGNTQSSPLYVPGYRSNSPQRNWNNCNPRSHNKLSLLNNSCLPIPSSSNSLFSSQNYRGSSSPAAARQLAAELDELRRVSDEVHQSSGYGPNNLSRSHSFVKSSSTFALQPKKQSLTSSGGVTGEYSLLGAKSKGSLSVTSQLSYRQQVNKWIHNKIWHSRFSKRTTSTPNLGLVVSDDEVMRTRKSRDGKENGKFKRDRTRSSLRNLFGKITRSTSKENSLQDSTRENIQKPLPSARYPSAGPVAGAIAQRLPVSQFVELNNDQICEWMAEIGFSQYVPQVDEFVKNGTHLLNMTDQEFEKDLGIKNSLHRKRLRCILNAITCDKPDPSEGMDIHQVLRWLDEIGLPQYRESFAENMIDGQMLTLLTAQDLVDMKVYTALHHASIRRGIQFLHANDFCLYHLENRLNSDLIGNGPCPSDVEKWSHLCTCQWLKTIDLAEFTPNLLCSGINGPLMVHEPTFTAESLAEVLQIPMHKTLLRRHLTTHFNQLLGQEIISHKREVLAQPFQIQLTPYLKVKFLRKGFSLSRKRGKNEVYVEADEPICPPLGIKTRVSRNVS</sequence>
<dbReference type="PANTHER" id="PTHR12587:SF14">
    <property type="entry name" value="AT31531P"/>
    <property type="match status" value="1"/>
</dbReference>
<dbReference type="Pfam" id="PF07647">
    <property type="entry name" value="SAM_2"/>
    <property type="match status" value="1"/>
</dbReference>
<dbReference type="PANTHER" id="PTHR12587">
    <property type="entry name" value="LAR INTERACTING PROTEIN LIP -RELATED PROTEIN"/>
    <property type="match status" value="1"/>
</dbReference>
<evidence type="ECO:0000256" key="5">
    <source>
        <dbReference type="SAM" id="MobiDB-lite"/>
    </source>
</evidence>
<accession>A0A158R5I1</accession>
<dbReference type="InterPro" id="IPR013761">
    <property type="entry name" value="SAM/pointed_sf"/>
</dbReference>
<feature type="compositionally biased region" description="Polar residues" evidence="5">
    <location>
        <begin position="577"/>
        <end position="586"/>
    </location>
</feature>
<keyword evidence="7" id="KW-1185">Reference proteome</keyword>
<feature type="region of interest" description="Disordered" evidence="5">
    <location>
        <begin position="330"/>
        <end position="378"/>
    </location>
</feature>
<comment type="similarity">
    <text evidence="1">Belongs to the liprin family. Liprin-beta subfamily.</text>
</comment>
<evidence type="ECO:0000313" key="8">
    <source>
        <dbReference type="WBParaSite" id="SMUV_0000689401-mRNA-1"/>
    </source>
</evidence>
<dbReference type="CDD" id="cd09563">
    <property type="entry name" value="SAM_liprin-beta1_2_repeat1"/>
    <property type="match status" value="1"/>
</dbReference>
<dbReference type="Pfam" id="PF00536">
    <property type="entry name" value="SAM_1"/>
    <property type="match status" value="2"/>
</dbReference>
<evidence type="ECO:0000313" key="7">
    <source>
        <dbReference type="Proteomes" id="UP000046393"/>
    </source>
</evidence>
<dbReference type="PROSITE" id="PS50105">
    <property type="entry name" value="SAM_DOMAIN"/>
    <property type="match status" value="2"/>
</dbReference>
<dbReference type="SMART" id="SM00454">
    <property type="entry name" value="SAM"/>
    <property type="match status" value="3"/>
</dbReference>
<dbReference type="InterPro" id="IPR029515">
    <property type="entry name" value="Liprin"/>
</dbReference>
<proteinExistence type="inferred from homology"/>
<organism evidence="7 8">
    <name type="scientific">Syphacia muris</name>
    <dbReference type="NCBI Taxonomy" id="451379"/>
    <lineage>
        <taxon>Eukaryota</taxon>
        <taxon>Metazoa</taxon>
        <taxon>Ecdysozoa</taxon>
        <taxon>Nematoda</taxon>
        <taxon>Chromadorea</taxon>
        <taxon>Rhabditida</taxon>
        <taxon>Spirurina</taxon>
        <taxon>Oxyuridomorpha</taxon>
        <taxon>Oxyuroidea</taxon>
        <taxon>Oxyuridae</taxon>
        <taxon>Syphacia</taxon>
    </lineage>
</organism>
<dbReference type="GO" id="GO:0007528">
    <property type="term" value="P:neuromuscular junction development"/>
    <property type="evidence" value="ECO:0007669"/>
    <property type="project" value="TreeGrafter"/>
</dbReference>